<feature type="domain" description="DUF8052" evidence="1">
    <location>
        <begin position="16"/>
        <end position="173"/>
    </location>
</feature>
<dbReference type="EMBL" id="PHNJ01000002">
    <property type="protein sequence ID" value="TYL39983.1"/>
    <property type="molecule type" value="Genomic_DNA"/>
</dbReference>
<accession>A0A8J8TRX4</accession>
<comment type="caution">
    <text evidence="2">The sequence shown here is derived from an EMBL/GenBank/DDBJ whole genome shotgun (WGS) entry which is preliminary data.</text>
</comment>
<evidence type="ECO:0000259" key="1">
    <source>
        <dbReference type="Pfam" id="PF26226"/>
    </source>
</evidence>
<gene>
    <name evidence="2" type="ORF">CV102_04965</name>
</gene>
<sequence length="195" mass="23081">MTERVARPPDVPRWDDDYLDAVARRLWSHYDLEREFRVAGESFDLYGNLRIETERHAFHPTVRFARHHSNEYLFVRREPRPRVETLKALESLGETIADDWIDADERHFSTDFTFVVVAREIPNDVGEFVEQYRNRTLLKFGYYGHYEINLVVVAPDRKQLVSSDSAGVAEAFRTWQPIEHSEPGRLGRFLDWITR</sequence>
<proteinExistence type="predicted"/>
<protein>
    <recommendedName>
        <fullName evidence="1">DUF8052 domain-containing protein</fullName>
    </recommendedName>
</protein>
<organism evidence="2 3">
    <name type="scientific">Natronococcus pandeyae</name>
    <dbReference type="NCBI Taxonomy" id="2055836"/>
    <lineage>
        <taxon>Archaea</taxon>
        <taxon>Methanobacteriati</taxon>
        <taxon>Methanobacteriota</taxon>
        <taxon>Stenosarchaea group</taxon>
        <taxon>Halobacteria</taxon>
        <taxon>Halobacteriales</taxon>
        <taxon>Natrialbaceae</taxon>
        <taxon>Natronococcus</taxon>
    </lineage>
</organism>
<dbReference type="Pfam" id="PF26226">
    <property type="entry name" value="DUF8052"/>
    <property type="match status" value="1"/>
</dbReference>
<reference evidence="2" key="1">
    <citation type="submission" date="2017-11" db="EMBL/GenBank/DDBJ databases">
        <authorList>
            <person name="Kajale S.C."/>
            <person name="Sharma A."/>
        </authorList>
    </citation>
    <scope>NUCLEOTIDE SEQUENCE</scope>
    <source>
        <strain evidence="2">LS1_42</strain>
    </source>
</reference>
<evidence type="ECO:0000313" key="3">
    <source>
        <dbReference type="Proteomes" id="UP000766904"/>
    </source>
</evidence>
<evidence type="ECO:0000313" key="2">
    <source>
        <dbReference type="EMBL" id="TYL39983.1"/>
    </source>
</evidence>
<dbReference type="Proteomes" id="UP000766904">
    <property type="component" value="Unassembled WGS sequence"/>
</dbReference>
<dbReference type="AlphaFoldDB" id="A0A8J8TRX4"/>
<name>A0A8J8TRX4_9EURY</name>
<keyword evidence="3" id="KW-1185">Reference proteome</keyword>
<dbReference type="OrthoDB" id="210068at2157"/>
<dbReference type="InterPro" id="IPR058365">
    <property type="entry name" value="DUF8052"/>
</dbReference>